<reference evidence="2 3" key="2">
    <citation type="journal article" date="2020" name="Microbiol. Resour. Announc.">
        <title>Antarctic desert soil bacteria exhibit high novel natural product potential, evaluated through long-read genome sequencing and comparative genomics.</title>
        <authorList>
            <person name="Benaud N."/>
            <person name="Edwards R.J."/>
            <person name="Amos T.G."/>
            <person name="D'Agostino P.M."/>
            <person name="Gutierrez-Chavez C."/>
            <person name="Montgomery K."/>
            <person name="Nicetic I."/>
            <person name="Ferrari B.C."/>
        </authorList>
    </citation>
    <scope>NUCLEOTIDE SEQUENCE [LARGE SCALE GENOMIC DNA]</scope>
    <source>
        <strain evidence="2 3">SPB151</strain>
    </source>
</reference>
<keyword evidence="3" id="KW-1185">Reference proteome</keyword>
<keyword evidence="2" id="KW-0808">Transferase</keyword>
<dbReference type="PANTHER" id="PTHR43792">
    <property type="entry name" value="GNAT FAMILY, PUTATIVE (AFU_ORTHOLOGUE AFUA_3G00765)-RELATED-RELATED"/>
    <property type="match status" value="1"/>
</dbReference>
<dbReference type="InterPro" id="IPR016181">
    <property type="entry name" value="Acyl_CoA_acyltransferase"/>
</dbReference>
<dbReference type="InterPro" id="IPR051531">
    <property type="entry name" value="N-acetyltransferase"/>
</dbReference>
<gene>
    <name evidence="2" type="ORF">F1D05_13825</name>
</gene>
<dbReference type="Gene3D" id="3.40.630.30">
    <property type="match status" value="1"/>
</dbReference>
<name>A0A7G6WXR9_9ACTN</name>
<dbReference type="Proteomes" id="UP000515563">
    <property type="component" value="Chromosome"/>
</dbReference>
<evidence type="ECO:0000259" key="1">
    <source>
        <dbReference type="Pfam" id="PF13302"/>
    </source>
</evidence>
<protein>
    <submittedName>
        <fullName evidence="2">GNAT family N-acetyltransferase</fullName>
    </submittedName>
</protein>
<organism evidence="2 3">
    <name type="scientific">Kribbella qitaiheensis</name>
    <dbReference type="NCBI Taxonomy" id="1544730"/>
    <lineage>
        <taxon>Bacteria</taxon>
        <taxon>Bacillati</taxon>
        <taxon>Actinomycetota</taxon>
        <taxon>Actinomycetes</taxon>
        <taxon>Propionibacteriales</taxon>
        <taxon>Kribbellaceae</taxon>
        <taxon>Kribbella</taxon>
    </lineage>
</organism>
<dbReference type="EMBL" id="CP043661">
    <property type="protein sequence ID" value="QNE18784.1"/>
    <property type="molecule type" value="Genomic_DNA"/>
</dbReference>
<feature type="domain" description="N-acetyltransferase" evidence="1">
    <location>
        <begin position="8"/>
        <end position="84"/>
    </location>
</feature>
<evidence type="ECO:0000313" key="3">
    <source>
        <dbReference type="Proteomes" id="UP000515563"/>
    </source>
</evidence>
<dbReference type="InterPro" id="IPR000182">
    <property type="entry name" value="GNAT_dom"/>
</dbReference>
<dbReference type="PANTHER" id="PTHR43792:SF1">
    <property type="entry name" value="N-ACETYLTRANSFERASE DOMAIN-CONTAINING PROTEIN"/>
    <property type="match status" value="1"/>
</dbReference>
<dbReference type="RefSeq" id="WP_185448083.1">
    <property type="nucleotide sequence ID" value="NZ_CP043661.1"/>
</dbReference>
<dbReference type="GO" id="GO:0016747">
    <property type="term" value="F:acyltransferase activity, transferring groups other than amino-acyl groups"/>
    <property type="evidence" value="ECO:0007669"/>
    <property type="project" value="InterPro"/>
</dbReference>
<dbReference type="AlphaFoldDB" id="A0A7G6WXR9"/>
<sequence>MSDLTIDRLLLRQWKESDREPFAALNADPAVMEHFPKTFTREQSDTQLAAFTASIDTRGFGFWAVEVRETGRFIGLTGLSVPSFGPPFLPAREPITRAEWEARS</sequence>
<accession>A0A7G6WXR9</accession>
<proteinExistence type="predicted"/>
<dbReference type="SUPFAM" id="SSF55729">
    <property type="entry name" value="Acyl-CoA N-acyltransferases (Nat)"/>
    <property type="match status" value="1"/>
</dbReference>
<dbReference type="Pfam" id="PF13302">
    <property type="entry name" value="Acetyltransf_3"/>
    <property type="match status" value="1"/>
</dbReference>
<evidence type="ECO:0000313" key="2">
    <source>
        <dbReference type="EMBL" id="QNE18784.1"/>
    </source>
</evidence>
<dbReference type="KEGG" id="kqi:F1D05_13825"/>
<reference evidence="3" key="1">
    <citation type="submission" date="2019-09" db="EMBL/GenBank/DDBJ databases">
        <title>Antimicrobial potential of Antarctic Bacteria.</title>
        <authorList>
            <person name="Benaud N."/>
            <person name="Edwards R.J."/>
            <person name="Ferrari B.C."/>
        </authorList>
    </citation>
    <scope>NUCLEOTIDE SEQUENCE [LARGE SCALE GENOMIC DNA]</scope>
    <source>
        <strain evidence="3">SPB151</strain>
    </source>
</reference>